<gene>
    <name evidence="1" type="ORF">A6M23_11735</name>
    <name evidence="2" type="ORF">A6P07_07905</name>
</gene>
<keyword evidence="4" id="KW-1185">Reference proteome</keyword>
<evidence type="ECO:0000313" key="2">
    <source>
        <dbReference type="EMBL" id="OCX73663.1"/>
    </source>
</evidence>
<protein>
    <submittedName>
        <fullName evidence="1">Uncharacterized protein</fullName>
    </submittedName>
</protein>
<dbReference type="EMBL" id="LWRY01000132">
    <property type="protein sequence ID" value="OCX71527.1"/>
    <property type="molecule type" value="Genomic_DNA"/>
</dbReference>
<evidence type="ECO:0000313" key="1">
    <source>
        <dbReference type="EMBL" id="OCX71527.1"/>
    </source>
</evidence>
<dbReference type="Proteomes" id="UP000094893">
    <property type="component" value="Unassembled WGS sequence"/>
</dbReference>
<dbReference type="Proteomes" id="UP000095008">
    <property type="component" value="Unassembled WGS sequence"/>
</dbReference>
<evidence type="ECO:0000313" key="3">
    <source>
        <dbReference type="Proteomes" id="UP000094893"/>
    </source>
</evidence>
<accession>A0A1C2J9J0</accession>
<reference evidence="1 3" key="1">
    <citation type="journal article" date="2016" name="Int. J. Mol. Sci.">
        <title>Comparative genomics of the extreme acidophile Acidithiobacillus thiooxidans reveals intraspecific divergence and niche adaptation.</title>
        <authorList>
            <person name="Zhang X."/>
            <person name="Feng X."/>
            <person name="Tao J."/>
            <person name="Ma L."/>
            <person name="Xiao Y."/>
            <person name="Liang Y."/>
            <person name="Liu X."/>
            <person name="Yin H."/>
        </authorList>
    </citation>
    <scope>NUCLEOTIDE SEQUENCE [LARGE SCALE GENOMIC DNA]</scope>
    <source>
        <strain evidence="2 3">A02</strain>
        <strain evidence="1">DXS-W</strain>
    </source>
</reference>
<evidence type="ECO:0000313" key="4">
    <source>
        <dbReference type="Proteomes" id="UP000095008"/>
    </source>
</evidence>
<dbReference type="EMBL" id="LWSA01000098">
    <property type="protein sequence ID" value="OCX73663.1"/>
    <property type="molecule type" value="Genomic_DNA"/>
</dbReference>
<name>A0A1C2J9J0_ACITH</name>
<comment type="caution">
    <text evidence="1">The sequence shown here is derived from an EMBL/GenBank/DDBJ whole genome shotgun (WGS) entry which is preliminary data.</text>
</comment>
<organism evidence="1 4">
    <name type="scientific">Acidithiobacillus thiooxidans</name>
    <name type="common">Thiobacillus thiooxidans</name>
    <dbReference type="NCBI Taxonomy" id="930"/>
    <lineage>
        <taxon>Bacteria</taxon>
        <taxon>Pseudomonadati</taxon>
        <taxon>Pseudomonadota</taxon>
        <taxon>Acidithiobacillia</taxon>
        <taxon>Acidithiobacillales</taxon>
        <taxon>Acidithiobacillaceae</taxon>
        <taxon>Acidithiobacillus</taxon>
    </lineage>
</organism>
<proteinExistence type="predicted"/>
<dbReference type="AlphaFoldDB" id="A0A1C2J9J0"/>
<sequence length="82" mass="9459">MQRFHTFCQNANIQFPTGQLYAMDNGLTTLVAININNQPSVEFDIIGQVVRQQIESRITRTKIIIGNFASCGHFSDRYFFDR</sequence>